<dbReference type="EMBL" id="BAABLM010000005">
    <property type="protein sequence ID" value="GAA4680167.1"/>
    <property type="molecule type" value="Genomic_DNA"/>
</dbReference>
<evidence type="ECO:0000256" key="2">
    <source>
        <dbReference type="ARBA" id="ARBA00006739"/>
    </source>
</evidence>
<accession>A0ABP8W440</accession>
<reference evidence="9" key="1">
    <citation type="journal article" date="2019" name="Int. J. Syst. Evol. Microbiol.">
        <title>The Global Catalogue of Microorganisms (GCM) 10K type strain sequencing project: providing services to taxonomists for standard genome sequencing and annotation.</title>
        <authorList>
            <consortium name="The Broad Institute Genomics Platform"/>
            <consortium name="The Broad Institute Genome Sequencing Center for Infectious Disease"/>
            <person name="Wu L."/>
            <person name="Ma J."/>
        </authorList>
    </citation>
    <scope>NUCLEOTIDE SEQUENCE [LARGE SCALE GENOMIC DNA]</scope>
    <source>
        <strain evidence="9">JCM 18956</strain>
    </source>
</reference>
<evidence type="ECO:0000259" key="6">
    <source>
        <dbReference type="Pfam" id="PF00535"/>
    </source>
</evidence>
<feature type="compositionally biased region" description="Low complexity" evidence="5">
    <location>
        <begin position="252"/>
        <end position="262"/>
    </location>
</feature>
<feature type="domain" description="Galactosyltransferase C-terminal" evidence="7">
    <location>
        <begin position="189"/>
        <end position="240"/>
    </location>
</feature>
<name>A0ABP8W440_9MICO</name>
<dbReference type="InterPro" id="IPR027791">
    <property type="entry name" value="Galactosyl_T_C"/>
</dbReference>
<evidence type="ECO:0000313" key="9">
    <source>
        <dbReference type="Proteomes" id="UP001501295"/>
    </source>
</evidence>
<dbReference type="Gene3D" id="3.90.550.10">
    <property type="entry name" value="Spore Coat Polysaccharide Biosynthesis Protein SpsA, Chain A"/>
    <property type="match status" value="1"/>
</dbReference>
<gene>
    <name evidence="8" type="ORF">GCM10025780_26720</name>
</gene>
<keyword evidence="9" id="KW-1185">Reference proteome</keyword>
<dbReference type="Pfam" id="PF02709">
    <property type="entry name" value="Glyco_transf_7C"/>
    <property type="match status" value="1"/>
</dbReference>
<comment type="similarity">
    <text evidence="2">Belongs to the glycosyltransferase 2 family.</text>
</comment>
<dbReference type="PANTHER" id="PTHR43179:SF12">
    <property type="entry name" value="GALACTOFURANOSYLTRANSFERASE GLFT2"/>
    <property type="match status" value="1"/>
</dbReference>
<dbReference type="Pfam" id="PF00535">
    <property type="entry name" value="Glycos_transf_2"/>
    <property type="match status" value="1"/>
</dbReference>
<proteinExistence type="inferred from homology"/>
<dbReference type="Proteomes" id="UP001501295">
    <property type="component" value="Unassembled WGS sequence"/>
</dbReference>
<dbReference type="InterPro" id="IPR001173">
    <property type="entry name" value="Glyco_trans_2-like"/>
</dbReference>
<evidence type="ECO:0000259" key="7">
    <source>
        <dbReference type="Pfam" id="PF02709"/>
    </source>
</evidence>
<evidence type="ECO:0000256" key="5">
    <source>
        <dbReference type="SAM" id="MobiDB-lite"/>
    </source>
</evidence>
<evidence type="ECO:0000256" key="3">
    <source>
        <dbReference type="ARBA" id="ARBA00022676"/>
    </source>
</evidence>
<feature type="compositionally biased region" description="Basic and acidic residues" evidence="5">
    <location>
        <begin position="268"/>
        <end position="277"/>
    </location>
</feature>
<sequence length="458" mass="49063">MTSTPERPPFGRGLPGNRWDLLEGMRPDPLPTVSVIVVHYRQQAELDRTLAALARQTYPADLLEIVVVDDGSPTPPVVPDGVTLVVQEDDGFRVAAARNLGIRSSTGAIVCFLDADTSPSPSYVAEATRLPALAPEAVVTGRRRHADFAGLPVEAPVDEAGPAHELPEPQWLVDAYDRSHNLLDADDRSYRHLLGAVITCSRWFLSQCGGFDESFRDYGGEDWEWSHRAWLAGAVFAFVPSAEAWHDGPEWAARADGNGAADADARDEEARRRARKNAETLRLADAVPVAGSRGRAVRSRSVDVEIRLHGSPTAAAAFVTVDSLLAVLPMARVVVPAEVAPVFRCDERVTGPEAGDARTPPRVRLDVLVPLRVDSEGASPALLAVVGAEGANGVGVGMLGSVEYVVAGAVALRITSSRAAIRERRWGPGLFETSQRSAPWLTLLDPEPPLAAYLGGWG</sequence>
<comment type="caution">
    <text evidence="8">The sequence shown here is derived from an EMBL/GenBank/DDBJ whole genome shotgun (WGS) entry which is preliminary data.</text>
</comment>
<dbReference type="RefSeq" id="WP_345376399.1">
    <property type="nucleotide sequence ID" value="NZ_BAABLM010000005.1"/>
</dbReference>
<keyword evidence="3" id="KW-0328">Glycosyltransferase</keyword>
<feature type="domain" description="Glycosyltransferase 2-like" evidence="6">
    <location>
        <begin position="34"/>
        <end position="144"/>
    </location>
</feature>
<protein>
    <recommendedName>
        <fullName evidence="10">GT2 family glycosyltransferase</fullName>
    </recommendedName>
</protein>
<feature type="region of interest" description="Disordered" evidence="5">
    <location>
        <begin position="251"/>
        <end position="277"/>
    </location>
</feature>
<evidence type="ECO:0000256" key="1">
    <source>
        <dbReference type="ARBA" id="ARBA00004776"/>
    </source>
</evidence>
<comment type="pathway">
    <text evidence="1">Cell wall biogenesis; cell wall polysaccharide biosynthesis.</text>
</comment>
<evidence type="ECO:0008006" key="10">
    <source>
        <dbReference type="Google" id="ProtNLM"/>
    </source>
</evidence>
<evidence type="ECO:0000313" key="8">
    <source>
        <dbReference type="EMBL" id="GAA4680167.1"/>
    </source>
</evidence>
<dbReference type="SUPFAM" id="SSF53448">
    <property type="entry name" value="Nucleotide-diphospho-sugar transferases"/>
    <property type="match status" value="1"/>
</dbReference>
<organism evidence="8 9">
    <name type="scientific">Frondihabitans cladoniiphilus</name>
    <dbReference type="NCBI Taxonomy" id="715785"/>
    <lineage>
        <taxon>Bacteria</taxon>
        <taxon>Bacillati</taxon>
        <taxon>Actinomycetota</taxon>
        <taxon>Actinomycetes</taxon>
        <taxon>Micrococcales</taxon>
        <taxon>Microbacteriaceae</taxon>
        <taxon>Frondihabitans</taxon>
    </lineage>
</organism>
<dbReference type="InterPro" id="IPR029044">
    <property type="entry name" value="Nucleotide-diphossugar_trans"/>
</dbReference>
<evidence type="ECO:0000256" key="4">
    <source>
        <dbReference type="ARBA" id="ARBA00022679"/>
    </source>
</evidence>
<keyword evidence="4" id="KW-0808">Transferase</keyword>
<dbReference type="PANTHER" id="PTHR43179">
    <property type="entry name" value="RHAMNOSYLTRANSFERASE WBBL"/>
    <property type="match status" value="1"/>
</dbReference>